<accession>A0A5N6SNM8</accession>
<dbReference type="RefSeq" id="XP_031912351.1">
    <property type="nucleotide sequence ID" value="XM_032054887.1"/>
</dbReference>
<reference evidence="2 3" key="1">
    <citation type="submission" date="2019-04" db="EMBL/GenBank/DDBJ databases">
        <title>Friends and foes A comparative genomics study of 23 Aspergillus species from section Flavi.</title>
        <authorList>
            <consortium name="DOE Joint Genome Institute"/>
            <person name="Kjaerbolling I."/>
            <person name="Vesth T."/>
            <person name="Frisvad J.C."/>
            <person name="Nybo J.L."/>
            <person name="Theobald S."/>
            <person name="Kildgaard S."/>
            <person name="Isbrandt T."/>
            <person name="Kuo A."/>
            <person name="Sato A."/>
            <person name="Lyhne E.K."/>
            <person name="Kogle M.E."/>
            <person name="Wiebenga A."/>
            <person name="Kun R.S."/>
            <person name="Lubbers R.J."/>
            <person name="Makela M.R."/>
            <person name="Barry K."/>
            <person name="Chovatia M."/>
            <person name="Clum A."/>
            <person name="Daum C."/>
            <person name="Haridas S."/>
            <person name="He G."/>
            <person name="LaButti K."/>
            <person name="Lipzen A."/>
            <person name="Mondo S."/>
            <person name="Riley R."/>
            <person name="Salamov A."/>
            <person name="Simmons B.A."/>
            <person name="Magnuson J.K."/>
            <person name="Henrissat B."/>
            <person name="Mortensen U.H."/>
            <person name="Larsen T.O."/>
            <person name="Devries R.P."/>
            <person name="Grigoriev I.V."/>
            <person name="Machida M."/>
            <person name="Baker S.E."/>
            <person name="Andersen M.R."/>
        </authorList>
    </citation>
    <scope>NUCLEOTIDE SEQUENCE [LARGE SCALE GENOMIC DNA]</scope>
    <source>
        <strain evidence="2 3">CBS 117625</strain>
    </source>
</reference>
<keyword evidence="1" id="KW-0472">Membrane</keyword>
<evidence type="ECO:0000313" key="2">
    <source>
        <dbReference type="EMBL" id="KAE8136288.1"/>
    </source>
</evidence>
<keyword evidence="1" id="KW-0812">Transmembrane</keyword>
<name>A0A5N6SNM8_ASPPS</name>
<feature type="transmembrane region" description="Helical" evidence="1">
    <location>
        <begin position="32"/>
        <end position="53"/>
    </location>
</feature>
<keyword evidence="3" id="KW-1185">Reference proteome</keyword>
<evidence type="ECO:0000313" key="3">
    <source>
        <dbReference type="Proteomes" id="UP000325672"/>
    </source>
</evidence>
<proteinExistence type="predicted"/>
<organism evidence="2 3">
    <name type="scientific">Aspergillus pseudotamarii</name>
    <dbReference type="NCBI Taxonomy" id="132259"/>
    <lineage>
        <taxon>Eukaryota</taxon>
        <taxon>Fungi</taxon>
        <taxon>Dikarya</taxon>
        <taxon>Ascomycota</taxon>
        <taxon>Pezizomycotina</taxon>
        <taxon>Eurotiomycetes</taxon>
        <taxon>Eurotiomycetidae</taxon>
        <taxon>Eurotiales</taxon>
        <taxon>Aspergillaceae</taxon>
        <taxon>Aspergillus</taxon>
        <taxon>Aspergillus subgen. Circumdati</taxon>
    </lineage>
</organism>
<dbReference type="GeneID" id="43639097"/>
<protein>
    <submittedName>
        <fullName evidence="2">Uncharacterized protein</fullName>
    </submittedName>
</protein>
<gene>
    <name evidence="2" type="ORF">BDV38DRAFT_249786</name>
</gene>
<dbReference type="Proteomes" id="UP000325672">
    <property type="component" value="Unassembled WGS sequence"/>
</dbReference>
<evidence type="ECO:0000256" key="1">
    <source>
        <dbReference type="SAM" id="Phobius"/>
    </source>
</evidence>
<dbReference type="AlphaFoldDB" id="A0A5N6SNM8"/>
<dbReference type="EMBL" id="ML743585">
    <property type="protein sequence ID" value="KAE8136288.1"/>
    <property type="molecule type" value="Genomic_DNA"/>
</dbReference>
<sequence>MFPNTPYQISLFQESHHGIVASGNLLRVESLFLSPSSIIGMVCVAVMAPSYVIRIV</sequence>
<keyword evidence="1" id="KW-1133">Transmembrane helix</keyword>